<evidence type="ECO:0000313" key="3">
    <source>
        <dbReference type="Proteomes" id="UP001604336"/>
    </source>
</evidence>
<protein>
    <submittedName>
        <fullName evidence="2">Uncharacterized protein</fullName>
    </submittedName>
</protein>
<evidence type="ECO:0000256" key="1">
    <source>
        <dbReference type="SAM" id="MobiDB-lite"/>
    </source>
</evidence>
<comment type="caution">
    <text evidence="2">The sequence shown here is derived from an EMBL/GenBank/DDBJ whole genome shotgun (WGS) entry which is preliminary data.</text>
</comment>
<keyword evidence="3" id="KW-1185">Reference proteome</keyword>
<reference evidence="3" key="1">
    <citation type="submission" date="2024-07" db="EMBL/GenBank/DDBJ databases">
        <title>Two chromosome-level genome assemblies of Korean endemic species Abeliophyllum distichum and Forsythia ovata (Oleaceae).</title>
        <authorList>
            <person name="Jang H."/>
        </authorList>
    </citation>
    <scope>NUCLEOTIDE SEQUENCE [LARGE SCALE GENOMIC DNA]</scope>
</reference>
<accession>A0ABD1NWH5</accession>
<dbReference type="EMBL" id="JBFOLK010000183">
    <property type="protein sequence ID" value="KAL2455453.1"/>
    <property type="molecule type" value="Genomic_DNA"/>
</dbReference>
<dbReference type="PANTHER" id="PTHR48213">
    <property type="entry name" value="VID27-LIKE PROTEIN"/>
    <property type="match status" value="1"/>
</dbReference>
<feature type="region of interest" description="Disordered" evidence="1">
    <location>
        <begin position="99"/>
        <end position="120"/>
    </location>
</feature>
<feature type="compositionally biased region" description="Acidic residues" evidence="1">
    <location>
        <begin position="102"/>
        <end position="120"/>
    </location>
</feature>
<dbReference type="Proteomes" id="UP001604336">
    <property type="component" value="Unassembled WGS sequence"/>
</dbReference>
<sequence>MLKILKKTTSIMAKNSVSGPEIIYSIDEDLSSWELVSLSQSDDEEELYSFNDAAAEDEQEAVVRESHLPSHDDVLPTESLSVSVSPPPLTLHVDITHHACNDDDDDEDEDENGGSGLDDELVPLKLKDRFGKQRIRKIGKRGGSRVNKSKKVSYYYNRPGCVYGKHGLGVQHCFI</sequence>
<organism evidence="2 3">
    <name type="scientific">Abeliophyllum distichum</name>
    <dbReference type="NCBI Taxonomy" id="126358"/>
    <lineage>
        <taxon>Eukaryota</taxon>
        <taxon>Viridiplantae</taxon>
        <taxon>Streptophyta</taxon>
        <taxon>Embryophyta</taxon>
        <taxon>Tracheophyta</taxon>
        <taxon>Spermatophyta</taxon>
        <taxon>Magnoliopsida</taxon>
        <taxon>eudicotyledons</taxon>
        <taxon>Gunneridae</taxon>
        <taxon>Pentapetalae</taxon>
        <taxon>asterids</taxon>
        <taxon>lamiids</taxon>
        <taxon>Lamiales</taxon>
        <taxon>Oleaceae</taxon>
        <taxon>Forsythieae</taxon>
        <taxon>Abeliophyllum</taxon>
    </lineage>
</organism>
<proteinExistence type="predicted"/>
<dbReference type="PANTHER" id="PTHR48213:SF1">
    <property type="entry name" value="PROSTATIC SPERMINE-BINDING-LIKE PROTEIN"/>
    <property type="match status" value="1"/>
</dbReference>
<dbReference type="AlphaFoldDB" id="A0ABD1NWH5"/>
<evidence type="ECO:0000313" key="2">
    <source>
        <dbReference type="EMBL" id="KAL2455453.1"/>
    </source>
</evidence>
<name>A0ABD1NWH5_9LAMI</name>
<gene>
    <name evidence="2" type="ORF">Adt_47270</name>
</gene>